<dbReference type="Pfam" id="PF21948">
    <property type="entry name" value="LplA-B_cat"/>
    <property type="match status" value="1"/>
</dbReference>
<dbReference type="EMBL" id="KN822966">
    <property type="protein sequence ID" value="KIO31047.1"/>
    <property type="molecule type" value="Genomic_DNA"/>
</dbReference>
<reference evidence="7" key="2">
    <citation type="submission" date="2015-01" db="EMBL/GenBank/DDBJ databases">
        <title>Evolutionary Origins and Diversification of the Mycorrhizal Mutualists.</title>
        <authorList>
            <consortium name="DOE Joint Genome Institute"/>
            <consortium name="Mycorrhizal Genomics Consortium"/>
            <person name="Kohler A."/>
            <person name="Kuo A."/>
            <person name="Nagy L.G."/>
            <person name="Floudas D."/>
            <person name="Copeland A."/>
            <person name="Barry K.W."/>
            <person name="Cichocki N."/>
            <person name="Veneault-Fourrey C."/>
            <person name="LaButti K."/>
            <person name="Lindquist E.A."/>
            <person name="Lipzen A."/>
            <person name="Lundell T."/>
            <person name="Morin E."/>
            <person name="Murat C."/>
            <person name="Riley R."/>
            <person name="Ohm R."/>
            <person name="Sun H."/>
            <person name="Tunlid A."/>
            <person name="Henrissat B."/>
            <person name="Grigoriev I.V."/>
            <person name="Hibbett D.S."/>
            <person name="Martin F."/>
        </authorList>
    </citation>
    <scope>NUCLEOTIDE SEQUENCE [LARGE SCALE GENOMIC DNA]</scope>
    <source>
        <strain evidence="7">MUT 4182</strain>
    </source>
</reference>
<dbReference type="SUPFAM" id="SSF55681">
    <property type="entry name" value="Class II aaRS and biotin synthetases"/>
    <property type="match status" value="1"/>
</dbReference>
<sequence length="366" mass="41494">MILPRHFSIATKITRPTTYVSRSTCPYFNLALEDWIFRNTPADIPLLLLYRNSPSVIIGRNQNPWKEINQAALSRLGIAFVRRRSGGGTVYHDLGNTNYSIMVPRASFERRPNAELVARAVASLGPPAWVNERNDIVVEGFKMSFWHLFTCPPGDYVSGSAYKIVNKRAYHHGTMLIDARLNQLGDLLHNTKENLITKGVESVRSPVQNLRRWAPNLTHEAFVDAVAQEFQKTYNGSQDIHEIDKDLVDDIPGIRSVYEELQTWNWQYGQTPEFTHRLSGTFDWGDISADVSSKHGRITAISLSHIPPLVSDDPYDDVEDICLKLSTDLVGSKYATLADSAAPPTNMQERDERIRNQILAWLKEEM</sequence>
<dbReference type="PANTHER" id="PTHR12561:SF3">
    <property type="entry name" value="LIPOYLTRANSFERASE 1, MITOCHONDRIAL"/>
    <property type="match status" value="1"/>
</dbReference>
<dbReference type="STRING" id="1051891.A0A0C3MBC0"/>
<dbReference type="Gene3D" id="3.30.390.50">
    <property type="entry name" value="CO dehydrogenase flavoprotein, C-terminal domain"/>
    <property type="match status" value="1"/>
</dbReference>
<evidence type="ECO:0000256" key="1">
    <source>
        <dbReference type="ARBA" id="ARBA00003253"/>
    </source>
</evidence>
<proteinExistence type="inferred from homology"/>
<dbReference type="PANTHER" id="PTHR12561">
    <property type="entry name" value="LIPOATE-PROTEIN LIGASE"/>
    <property type="match status" value="1"/>
</dbReference>
<evidence type="ECO:0000259" key="5">
    <source>
        <dbReference type="PROSITE" id="PS51733"/>
    </source>
</evidence>
<dbReference type="InterPro" id="IPR045864">
    <property type="entry name" value="aa-tRNA-synth_II/BPL/LPL"/>
</dbReference>
<dbReference type="HOGENOM" id="CLU_022986_3_1_1"/>
<evidence type="ECO:0000313" key="6">
    <source>
        <dbReference type="EMBL" id="KIO31047.1"/>
    </source>
</evidence>
<dbReference type="NCBIfam" id="TIGR00545">
    <property type="entry name" value="lipoyltrans"/>
    <property type="match status" value="1"/>
</dbReference>
<keyword evidence="7" id="KW-1185">Reference proteome</keyword>
<dbReference type="AlphaFoldDB" id="A0A0C3MBC0"/>
<evidence type="ECO:0000313" key="7">
    <source>
        <dbReference type="Proteomes" id="UP000054248"/>
    </source>
</evidence>
<dbReference type="GO" id="GO:0009249">
    <property type="term" value="P:protein lipoylation"/>
    <property type="evidence" value="ECO:0007669"/>
    <property type="project" value="InterPro"/>
</dbReference>
<name>A0A0C3MBC0_9AGAM</name>
<comment type="similarity">
    <text evidence="3">Belongs to the LplA family.</text>
</comment>
<evidence type="ECO:0000256" key="3">
    <source>
        <dbReference type="ARBA" id="ARBA00008242"/>
    </source>
</evidence>
<evidence type="ECO:0000256" key="4">
    <source>
        <dbReference type="ARBA" id="ARBA00015925"/>
    </source>
</evidence>
<dbReference type="Gene3D" id="3.30.930.10">
    <property type="entry name" value="Bira Bifunctional Protein, Domain 2"/>
    <property type="match status" value="1"/>
</dbReference>
<dbReference type="InterPro" id="IPR004143">
    <property type="entry name" value="BPL_LPL_catalytic"/>
</dbReference>
<comment type="function">
    <text evidence="1">Catalyzes both the ATP-dependent activation of exogenously supplied lipoate to lipoyl-AMP and the transfer of the activated lipoyl onto the lipoyl domains of lipoate-dependent enzymes.</text>
</comment>
<organism evidence="6 7">
    <name type="scientific">Tulasnella calospora MUT 4182</name>
    <dbReference type="NCBI Taxonomy" id="1051891"/>
    <lineage>
        <taxon>Eukaryota</taxon>
        <taxon>Fungi</taxon>
        <taxon>Dikarya</taxon>
        <taxon>Basidiomycota</taxon>
        <taxon>Agaricomycotina</taxon>
        <taxon>Agaricomycetes</taxon>
        <taxon>Cantharellales</taxon>
        <taxon>Tulasnellaceae</taxon>
        <taxon>Tulasnella</taxon>
    </lineage>
</organism>
<reference evidence="6 7" key="1">
    <citation type="submission" date="2014-04" db="EMBL/GenBank/DDBJ databases">
        <authorList>
            <consortium name="DOE Joint Genome Institute"/>
            <person name="Kuo A."/>
            <person name="Girlanda M."/>
            <person name="Perotto S."/>
            <person name="Kohler A."/>
            <person name="Nagy L.G."/>
            <person name="Floudas D."/>
            <person name="Copeland A."/>
            <person name="Barry K.W."/>
            <person name="Cichocki N."/>
            <person name="Veneault-Fourrey C."/>
            <person name="LaButti K."/>
            <person name="Lindquist E.A."/>
            <person name="Lipzen A."/>
            <person name="Lundell T."/>
            <person name="Morin E."/>
            <person name="Murat C."/>
            <person name="Sun H."/>
            <person name="Tunlid A."/>
            <person name="Henrissat B."/>
            <person name="Grigoriev I.V."/>
            <person name="Hibbett D.S."/>
            <person name="Martin F."/>
            <person name="Nordberg H.P."/>
            <person name="Cantor M.N."/>
            <person name="Hua S.X."/>
        </authorList>
    </citation>
    <scope>NUCLEOTIDE SEQUENCE [LARGE SCALE GENOMIC DNA]</scope>
    <source>
        <strain evidence="6 7">MUT 4182</strain>
    </source>
</reference>
<dbReference type="InterPro" id="IPR004562">
    <property type="entry name" value="LipoylTrfase_LipoateP_Ligase"/>
</dbReference>
<dbReference type="UniPathway" id="UPA00537">
    <property type="reaction ID" value="UER00595"/>
</dbReference>
<comment type="pathway">
    <text evidence="2">Protein modification; protein lipoylation via exogenous pathway; protein N(6)-(lipoyl)lysine from lipoate: step 2/2.</text>
</comment>
<evidence type="ECO:0000256" key="2">
    <source>
        <dbReference type="ARBA" id="ARBA00005085"/>
    </source>
</evidence>
<dbReference type="PROSITE" id="PS51733">
    <property type="entry name" value="BPL_LPL_CATALYTIC"/>
    <property type="match status" value="1"/>
</dbReference>
<dbReference type="GO" id="GO:0017118">
    <property type="term" value="F:lipoyltransferase activity"/>
    <property type="evidence" value="ECO:0007669"/>
    <property type="project" value="TreeGrafter"/>
</dbReference>
<dbReference type="CDD" id="cd16443">
    <property type="entry name" value="LplA"/>
    <property type="match status" value="1"/>
</dbReference>
<dbReference type="GO" id="GO:0005739">
    <property type="term" value="C:mitochondrion"/>
    <property type="evidence" value="ECO:0007669"/>
    <property type="project" value="TreeGrafter"/>
</dbReference>
<accession>A0A0C3MBC0</accession>
<gene>
    <name evidence="6" type="ORF">M407DRAFT_68553</name>
</gene>
<dbReference type="Proteomes" id="UP000054248">
    <property type="component" value="Unassembled WGS sequence"/>
</dbReference>
<feature type="domain" description="BPL/LPL catalytic" evidence="5">
    <location>
        <begin position="41"/>
        <end position="238"/>
    </location>
</feature>
<protein>
    <recommendedName>
        <fullName evidence="4">Putative lipoate-protein ligase A</fullName>
    </recommendedName>
</protein>
<dbReference type="OrthoDB" id="201621at2759"/>